<evidence type="ECO:0000259" key="3">
    <source>
        <dbReference type="Pfam" id="PF03572"/>
    </source>
</evidence>
<dbReference type="InterPro" id="IPR029045">
    <property type="entry name" value="ClpP/crotonase-like_dom_sf"/>
</dbReference>
<dbReference type="OrthoDB" id="27214at2759"/>
<evidence type="ECO:0000313" key="4">
    <source>
        <dbReference type="EMBL" id="KAF9968516.1"/>
    </source>
</evidence>
<sequence>MRYARSWWGRTAASRIVLSLVLSCIASSYLASAAPSAPRTGRIARTHPQRRQDAAPPGQQQPPAQDPCKTLGTLTEPAITWTHVQQCYESIPYSASEANEVLSTMHMLFKEFYIFLDTATLEDQPKPFSNPPLDILKGLDLISQRDYGSDFQFQTDVDLLVTRLNDAHANYLAYCYRHYLFVQPFELYAPVVNNAQSVRILADESGNGLEDCEVLTIDGVDAMKAIQDWADTHVGFSKDAGVRLNKALTQLTFNAASKQWTFTPGLFTTRATLPERQTMVYKVKCPTLEGASEETVTADWNVFRLMSWRPFNSRESFLTHNCYRDTSEENSAPEKAKRDLDQQKRQQQRQQLSEQLPSSKQDIRRQRERHPQTSVQAAVEIPRHETIQPSPVLQKRQSVQVARMVHNGSTTAFYQLLRRPSIGVVVIPTHTVNLRTESEVLIEGFQRLYDTGVRNVILDLTSNGGGYVNFAYDLVEWMFPDANVTSVYRSNLRASMSIKALAQGELKDDDYNGYFNPGAFADPDTEEPHEDNFFLQDGKVRYAKHPLDYSPTVHMIHTLGSLEKGMPWQNDAQRIVVMTDGACGSACGMTLNRLKNRHGVQSYAVGGRMGEDLSLFSFPGASVYGMEEIINDYENLGVDSPLRRLRYKGIYRVPVMQFFQDQKDGTVDPVPIEYNPKLYKADFHLDYTPSSARNHELLWEIVANNHWKAAGQTGDDPAIEKP</sequence>
<dbReference type="InterPro" id="IPR052766">
    <property type="entry name" value="S41A_metabolite_peptidase"/>
</dbReference>
<comment type="caution">
    <text evidence="4">The sequence shown here is derived from an EMBL/GenBank/DDBJ whole genome shotgun (WGS) entry which is preliminary data.</text>
</comment>
<feature type="region of interest" description="Disordered" evidence="1">
    <location>
        <begin position="38"/>
        <end position="69"/>
    </location>
</feature>
<feature type="compositionally biased region" description="Low complexity" evidence="1">
    <location>
        <begin position="54"/>
        <end position="67"/>
    </location>
</feature>
<keyword evidence="2" id="KW-0732">Signal</keyword>
<organism evidence="4 5">
    <name type="scientific">Mortierella alpina</name>
    <name type="common">Oleaginous fungus</name>
    <name type="synonym">Mortierella renispora</name>
    <dbReference type="NCBI Taxonomy" id="64518"/>
    <lineage>
        <taxon>Eukaryota</taxon>
        <taxon>Fungi</taxon>
        <taxon>Fungi incertae sedis</taxon>
        <taxon>Mucoromycota</taxon>
        <taxon>Mortierellomycotina</taxon>
        <taxon>Mortierellomycetes</taxon>
        <taxon>Mortierellales</taxon>
        <taxon>Mortierellaceae</taxon>
        <taxon>Mortierella</taxon>
    </lineage>
</organism>
<dbReference type="Gene3D" id="3.90.226.10">
    <property type="entry name" value="2-enoyl-CoA Hydratase, Chain A, domain 1"/>
    <property type="match status" value="1"/>
</dbReference>
<dbReference type="GO" id="GO:0008236">
    <property type="term" value="F:serine-type peptidase activity"/>
    <property type="evidence" value="ECO:0007669"/>
    <property type="project" value="InterPro"/>
</dbReference>
<evidence type="ECO:0000256" key="1">
    <source>
        <dbReference type="SAM" id="MobiDB-lite"/>
    </source>
</evidence>
<protein>
    <recommendedName>
        <fullName evidence="3">Tail specific protease domain-containing protein</fullName>
    </recommendedName>
</protein>
<dbReference type="Proteomes" id="UP000738359">
    <property type="component" value="Unassembled WGS sequence"/>
</dbReference>
<reference evidence="4" key="1">
    <citation type="journal article" date="2020" name="Fungal Divers.">
        <title>Resolving the Mortierellaceae phylogeny through synthesis of multi-gene phylogenetics and phylogenomics.</title>
        <authorList>
            <person name="Vandepol N."/>
            <person name="Liber J."/>
            <person name="Desiro A."/>
            <person name="Na H."/>
            <person name="Kennedy M."/>
            <person name="Barry K."/>
            <person name="Grigoriev I.V."/>
            <person name="Miller A.N."/>
            <person name="O'Donnell K."/>
            <person name="Stajich J.E."/>
            <person name="Bonito G."/>
        </authorList>
    </citation>
    <scope>NUCLEOTIDE SEQUENCE</scope>
    <source>
        <strain evidence="4">CK1249</strain>
    </source>
</reference>
<feature type="region of interest" description="Disordered" evidence="1">
    <location>
        <begin position="325"/>
        <end position="379"/>
    </location>
</feature>
<accession>A0A9P6JID7</accession>
<feature type="signal peptide" evidence="2">
    <location>
        <begin position="1"/>
        <end position="33"/>
    </location>
</feature>
<gene>
    <name evidence="4" type="ORF">BGZ70_003077</name>
</gene>
<dbReference type="GO" id="GO:0006508">
    <property type="term" value="P:proteolysis"/>
    <property type="evidence" value="ECO:0007669"/>
    <property type="project" value="InterPro"/>
</dbReference>
<dbReference type="Pfam" id="PF03572">
    <property type="entry name" value="Peptidase_S41"/>
    <property type="match status" value="1"/>
</dbReference>
<dbReference type="InterPro" id="IPR005151">
    <property type="entry name" value="Tail-specific_protease"/>
</dbReference>
<evidence type="ECO:0000313" key="5">
    <source>
        <dbReference type="Proteomes" id="UP000738359"/>
    </source>
</evidence>
<dbReference type="PANTHER" id="PTHR37049:SF4">
    <property type="entry name" value="RHODANESE DOMAIN-CONTAINING PROTEIN"/>
    <property type="match status" value="1"/>
</dbReference>
<proteinExistence type="predicted"/>
<feature type="compositionally biased region" description="Basic and acidic residues" evidence="1">
    <location>
        <begin position="325"/>
        <end position="344"/>
    </location>
</feature>
<keyword evidence="5" id="KW-1185">Reference proteome</keyword>
<dbReference type="SUPFAM" id="SSF52096">
    <property type="entry name" value="ClpP/crotonase"/>
    <property type="match status" value="1"/>
</dbReference>
<dbReference type="EMBL" id="JAAAHY010000018">
    <property type="protein sequence ID" value="KAF9968516.1"/>
    <property type="molecule type" value="Genomic_DNA"/>
</dbReference>
<dbReference type="PANTHER" id="PTHR37049">
    <property type="entry name" value="PEPTIDASE S41 FAMILY PROTEIN"/>
    <property type="match status" value="1"/>
</dbReference>
<evidence type="ECO:0000256" key="2">
    <source>
        <dbReference type="SAM" id="SignalP"/>
    </source>
</evidence>
<dbReference type="AlphaFoldDB" id="A0A9P6JID7"/>
<feature type="domain" description="Tail specific protease" evidence="3">
    <location>
        <begin position="422"/>
        <end position="598"/>
    </location>
</feature>
<name>A0A9P6JID7_MORAP</name>
<feature type="chain" id="PRO_5040187648" description="Tail specific protease domain-containing protein" evidence="2">
    <location>
        <begin position="34"/>
        <end position="722"/>
    </location>
</feature>
<feature type="compositionally biased region" description="Basic and acidic residues" evidence="1">
    <location>
        <begin position="361"/>
        <end position="371"/>
    </location>
</feature>